<dbReference type="GO" id="GO:0050660">
    <property type="term" value="F:flavin adenine dinucleotide binding"/>
    <property type="evidence" value="ECO:0007669"/>
    <property type="project" value="InterPro"/>
</dbReference>
<dbReference type="AlphaFoldDB" id="A0A1N6QE03"/>
<dbReference type="Proteomes" id="UP000186400">
    <property type="component" value="Unassembled WGS sequence"/>
</dbReference>
<dbReference type="Pfam" id="PF00441">
    <property type="entry name" value="Acyl-CoA_dh_1"/>
    <property type="match status" value="1"/>
</dbReference>
<keyword evidence="4 5" id="KW-0274">FAD</keyword>
<dbReference type="PANTHER" id="PTHR43884:SF12">
    <property type="entry name" value="ISOVALERYL-COA DEHYDROGENASE, MITOCHONDRIAL-RELATED"/>
    <property type="match status" value="1"/>
</dbReference>
<comment type="cofactor">
    <cofactor evidence="1 5">
        <name>FAD</name>
        <dbReference type="ChEBI" id="CHEBI:57692"/>
    </cofactor>
</comment>
<dbReference type="RefSeq" id="WP_076488091.1">
    <property type="nucleotide sequence ID" value="NZ_FTMS01000004.1"/>
</dbReference>
<evidence type="ECO:0000256" key="5">
    <source>
        <dbReference type="RuleBase" id="RU362125"/>
    </source>
</evidence>
<gene>
    <name evidence="9" type="ORF">SAMN05920897_104131</name>
</gene>
<dbReference type="OrthoDB" id="9780544at2"/>
<evidence type="ECO:0000256" key="3">
    <source>
        <dbReference type="ARBA" id="ARBA00022630"/>
    </source>
</evidence>
<dbReference type="GO" id="GO:0003995">
    <property type="term" value="F:acyl-CoA dehydrogenase activity"/>
    <property type="evidence" value="ECO:0007669"/>
    <property type="project" value="TreeGrafter"/>
</dbReference>
<keyword evidence="5" id="KW-0560">Oxidoreductase</keyword>
<dbReference type="SUPFAM" id="SSF47203">
    <property type="entry name" value="Acyl-CoA dehydrogenase C-terminal domain-like"/>
    <property type="match status" value="1"/>
</dbReference>
<keyword evidence="3 5" id="KW-0285">Flavoprotein</keyword>
<name>A0A1N6QE03_9SPIO</name>
<feature type="domain" description="Acyl-CoA oxidase/dehydrogenase middle" evidence="7">
    <location>
        <begin position="125"/>
        <end position="220"/>
    </location>
</feature>
<dbReference type="InterPro" id="IPR037069">
    <property type="entry name" value="AcylCoA_DH/ox_N_sf"/>
</dbReference>
<dbReference type="InterPro" id="IPR013786">
    <property type="entry name" value="AcylCoA_DH/ox_N"/>
</dbReference>
<feature type="domain" description="Acyl-CoA dehydrogenase/oxidase C-terminal" evidence="6">
    <location>
        <begin position="232"/>
        <end position="383"/>
    </location>
</feature>
<dbReference type="Gene3D" id="1.20.140.10">
    <property type="entry name" value="Butyryl-CoA Dehydrogenase, subunit A, domain 3"/>
    <property type="match status" value="1"/>
</dbReference>
<dbReference type="EMBL" id="FTMS01000004">
    <property type="protein sequence ID" value="SIQ14827.1"/>
    <property type="molecule type" value="Genomic_DNA"/>
</dbReference>
<evidence type="ECO:0000259" key="6">
    <source>
        <dbReference type="Pfam" id="PF00441"/>
    </source>
</evidence>
<dbReference type="PANTHER" id="PTHR43884">
    <property type="entry name" value="ACYL-COA DEHYDROGENASE"/>
    <property type="match status" value="1"/>
</dbReference>
<organism evidence="9 10">
    <name type="scientific">Alkalispirochaeta americana</name>
    <dbReference type="NCBI Taxonomy" id="159291"/>
    <lineage>
        <taxon>Bacteria</taxon>
        <taxon>Pseudomonadati</taxon>
        <taxon>Spirochaetota</taxon>
        <taxon>Spirochaetia</taxon>
        <taxon>Spirochaetales</taxon>
        <taxon>Spirochaetaceae</taxon>
        <taxon>Alkalispirochaeta</taxon>
    </lineage>
</organism>
<dbReference type="Gene3D" id="2.40.110.10">
    <property type="entry name" value="Butyryl-CoA Dehydrogenase, subunit A, domain 2"/>
    <property type="match status" value="1"/>
</dbReference>
<sequence length="498" mass="55168">MSSLNSPESFHEFISRFESRLEKLFSTTYTGKSVLSPGMPEGFIEAVLETNPLSVFVPSRFGGRDQKVSETLAMLETASYHSLPLSLTLGINGALFLQPLSKYGPPEVQQSVFSRFMTQPVLGGLMITEPLFGSEALQMQTRFRREGEGFRIQGTKHWGGLTGQADFWLLTARGETPRGDLERSISFFVWERSFGGITVEERYNNLGLSMIPYGRNHLDTVVPESHRLHSPGSGLVMLLDLLHRSRLQFPGMALGFLHRLLDEAILHTRNRQVGGRSLMQYDQVQDRLAEIQAFHTTAAALCVYSSQAASVSRDCSSDGIAANAVKTVVTDMMQQGAQSLLQLFGATGYRKDHIAGQALVDSRPFQIFEGSNDILYHQITEAILKALKKSGEHQLGRFLGTYPLTAAATPDLGQVLNFSPSPAMDQRKRVALGRALGRIICLNQVLALGDRGYRPDLIDNAVAVLKEEIHVLLAVYTGKTRTTLVEEYHDGSNWLDYL</sequence>
<dbReference type="SUPFAM" id="SSF56645">
    <property type="entry name" value="Acyl-CoA dehydrogenase NM domain-like"/>
    <property type="match status" value="1"/>
</dbReference>
<dbReference type="Pfam" id="PF02771">
    <property type="entry name" value="Acyl-CoA_dh_N"/>
    <property type="match status" value="1"/>
</dbReference>
<proteinExistence type="inferred from homology"/>
<dbReference type="InterPro" id="IPR009075">
    <property type="entry name" value="AcylCo_DH/oxidase_C"/>
</dbReference>
<protein>
    <submittedName>
        <fullName evidence="9">Acyl-CoA dehydrogenase</fullName>
    </submittedName>
</protein>
<keyword evidence="10" id="KW-1185">Reference proteome</keyword>
<evidence type="ECO:0000256" key="4">
    <source>
        <dbReference type="ARBA" id="ARBA00022827"/>
    </source>
</evidence>
<dbReference type="InterPro" id="IPR006091">
    <property type="entry name" value="Acyl-CoA_Oxase/DH_mid-dom"/>
</dbReference>
<feature type="domain" description="Acyl-CoA dehydrogenase/oxidase N-terminal" evidence="8">
    <location>
        <begin position="39"/>
        <end position="116"/>
    </location>
</feature>
<dbReference type="STRING" id="159291.SAMN05920897_104131"/>
<evidence type="ECO:0000313" key="10">
    <source>
        <dbReference type="Proteomes" id="UP000186400"/>
    </source>
</evidence>
<evidence type="ECO:0000313" key="9">
    <source>
        <dbReference type="EMBL" id="SIQ14827.1"/>
    </source>
</evidence>
<dbReference type="CDD" id="cd00567">
    <property type="entry name" value="ACAD"/>
    <property type="match status" value="1"/>
</dbReference>
<evidence type="ECO:0000259" key="8">
    <source>
        <dbReference type="Pfam" id="PF02771"/>
    </source>
</evidence>
<evidence type="ECO:0000259" key="7">
    <source>
        <dbReference type="Pfam" id="PF02770"/>
    </source>
</evidence>
<reference evidence="9 10" key="1">
    <citation type="submission" date="2017-01" db="EMBL/GenBank/DDBJ databases">
        <authorList>
            <person name="Mah S.A."/>
            <person name="Swanson W.J."/>
            <person name="Moy G.W."/>
            <person name="Vacquier V.D."/>
        </authorList>
    </citation>
    <scope>NUCLEOTIDE SEQUENCE [LARGE SCALE GENOMIC DNA]</scope>
    <source>
        <strain evidence="9 10">ASpG1</strain>
    </source>
</reference>
<dbReference type="InterPro" id="IPR009100">
    <property type="entry name" value="AcylCoA_DH/oxidase_NM_dom_sf"/>
</dbReference>
<comment type="similarity">
    <text evidence="2 5">Belongs to the acyl-CoA dehydrogenase family.</text>
</comment>
<evidence type="ECO:0000256" key="1">
    <source>
        <dbReference type="ARBA" id="ARBA00001974"/>
    </source>
</evidence>
<accession>A0A1N6QE03</accession>
<dbReference type="Pfam" id="PF02770">
    <property type="entry name" value="Acyl-CoA_dh_M"/>
    <property type="match status" value="1"/>
</dbReference>
<dbReference type="InterPro" id="IPR036250">
    <property type="entry name" value="AcylCo_DH-like_C"/>
</dbReference>
<dbReference type="Gene3D" id="1.10.540.10">
    <property type="entry name" value="Acyl-CoA dehydrogenase/oxidase, N-terminal domain"/>
    <property type="match status" value="1"/>
</dbReference>
<evidence type="ECO:0000256" key="2">
    <source>
        <dbReference type="ARBA" id="ARBA00009347"/>
    </source>
</evidence>
<dbReference type="InterPro" id="IPR046373">
    <property type="entry name" value="Acyl-CoA_Oxase/DH_mid-dom_sf"/>
</dbReference>